<protein>
    <recommendedName>
        <fullName evidence="3">Lipoprotein</fullName>
    </recommendedName>
</protein>
<dbReference type="Proteomes" id="UP000535415">
    <property type="component" value="Unassembled WGS sequence"/>
</dbReference>
<evidence type="ECO:0008006" key="3">
    <source>
        <dbReference type="Google" id="ProtNLM"/>
    </source>
</evidence>
<proteinExistence type="predicted"/>
<name>A0A7W9EZ76_9RHOB</name>
<evidence type="ECO:0000313" key="2">
    <source>
        <dbReference type="Proteomes" id="UP000535415"/>
    </source>
</evidence>
<evidence type="ECO:0000313" key="1">
    <source>
        <dbReference type="EMBL" id="MBB5723444.1"/>
    </source>
</evidence>
<keyword evidence="2" id="KW-1185">Reference proteome</keyword>
<reference evidence="1 2" key="1">
    <citation type="submission" date="2020-08" db="EMBL/GenBank/DDBJ databases">
        <title>Genomic Encyclopedia of Type Strains, Phase IV (KMG-IV): sequencing the most valuable type-strain genomes for metagenomic binning, comparative biology and taxonomic classification.</title>
        <authorList>
            <person name="Goeker M."/>
        </authorList>
    </citation>
    <scope>NUCLEOTIDE SEQUENCE [LARGE SCALE GENOMIC DNA]</scope>
    <source>
        <strain evidence="1 2">DSM 101064</strain>
    </source>
</reference>
<organism evidence="1 2">
    <name type="scientific">Yoonia ponticola</name>
    <dbReference type="NCBI Taxonomy" id="1524255"/>
    <lineage>
        <taxon>Bacteria</taxon>
        <taxon>Pseudomonadati</taxon>
        <taxon>Pseudomonadota</taxon>
        <taxon>Alphaproteobacteria</taxon>
        <taxon>Rhodobacterales</taxon>
        <taxon>Paracoccaceae</taxon>
        <taxon>Yoonia</taxon>
    </lineage>
</organism>
<accession>A0A7W9EZ76</accession>
<sequence length="108" mass="11554">MKRAAKSEDAADLPKSEIDMLQKYAVIMVATLALAGCAVPSKEDNDPFRIGNVPESVAALAAPDQDLITARLRPEDNCYWYAHSGPVETTLVPLRSAGGNPICVARQS</sequence>
<comment type="caution">
    <text evidence="1">The sequence shown here is derived from an EMBL/GenBank/DDBJ whole genome shotgun (WGS) entry which is preliminary data.</text>
</comment>
<dbReference type="EMBL" id="JACIJM010000010">
    <property type="protein sequence ID" value="MBB5723444.1"/>
    <property type="molecule type" value="Genomic_DNA"/>
</dbReference>
<gene>
    <name evidence="1" type="ORF">FHS72_003089</name>
</gene>
<dbReference type="AlphaFoldDB" id="A0A7W9EZ76"/>